<dbReference type="InterPro" id="IPR048863">
    <property type="entry name" value="BRR2_plug"/>
</dbReference>
<dbReference type="PROSITE" id="PS51194">
    <property type="entry name" value="HELICASE_CTER"/>
    <property type="match status" value="1"/>
</dbReference>
<keyword evidence="5" id="KW-0067">ATP-binding</keyword>
<feature type="region of interest" description="Disordered" evidence="6">
    <location>
        <begin position="28"/>
        <end position="55"/>
    </location>
</feature>
<keyword evidence="1" id="KW-0677">Repeat</keyword>
<dbReference type="PIRSF" id="PIRSF039073">
    <property type="entry name" value="BRR2"/>
    <property type="match status" value="1"/>
</dbReference>
<evidence type="ECO:0000313" key="9">
    <source>
        <dbReference type="EMBL" id="TID14932.1"/>
    </source>
</evidence>
<evidence type="ECO:0000259" key="8">
    <source>
        <dbReference type="PROSITE" id="PS51194"/>
    </source>
</evidence>
<keyword evidence="3" id="KW-0378">Hydrolase</keyword>
<dbReference type="Gene3D" id="3.40.50.300">
    <property type="entry name" value="P-loop containing nucleotide triphosphate hydrolases"/>
    <property type="match status" value="4"/>
</dbReference>
<dbReference type="GO" id="GO:0004386">
    <property type="term" value="F:helicase activity"/>
    <property type="evidence" value="ECO:0007669"/>
    <property type="project" value="UniProtKB-KW"/>
</dbReference>
<dbReference type="InterPro" id="IPR014001">
    <property type="entry name" value="Helicase_ATP-bd"/>
</dbReference>
<dbReference type="Pfam" id="PF02889">
    <property type="entry name" value="Sec63"/>
    <property type="match status" value="2"/>
</dbReference>
<dbReference type="Gene3D" id="2.60.40.150">
    <property type="entry name" value="C2 domain"/>
    <property type="match status" value="2"/>
</dbReference>
<dbReference type="InterPro" id="IPR004179">
    <property type="entry name" value="Sec63-dom"/>
</dbReference>
<dbReference type="STRING" id="52247.A0A4T0WVQ4"/>
<dbReference type="InterPro" id="IPR041094">
    <property type="entry name" value="Brr2_helicase_PWI"/>
</dbReference>
<dbReference type="InterPro" id="IPR050474">
    <property type="entry name" value="Hel308_SKI2-like"/>
</dbReference>
<dbReference type="Pfam" id="PF23445">
    <property type="entry name" value="WHD_SNRNP200"/>
    <property type="match status" value="2"/>
</dbReference>
<dbReference type="FunFam" id="1.10.3380.10:FF:000001">
    <property type="entry name" value="U5 small nuclear ribonucleoprotein helicase"/>
    <property type="match status" value="1"/>
</dbReference>
<dbReference type="GO" id="GO:0005634">
    <property type="term" value="C:nucleus"/>
    <property type="evidence" value="ECO:0007669"/>
    <property type="project" value="TreeGrafter"/>
</dbReference>
<dbReference type="InterPro" id="IPR036390">
    <property type="entry name" value="WH_DNA-bd_sf"/>
</dbReference>
<dbReference type="Gene3D" id="1.10.10.10">
    <property type="entry name" value="Winged helix-like DNA-binding domain superfamily/Winged helix DNA-binding domain"/>
    <property type="match status" value="2"/>
</dbReference>
<evidence type="ECO:0000256" key="3">
    <source>
        <dbReference type="ARBA" id="ARBA00022801"/>
    </source>
</evidence>
<dbReference type="CDD" id="cd18795">
    <property type="entry name" value="SF2_C_Ski2"/>
    <property type="match status" value="1"/>
</dbReference>
<evidence type="ECO:0000256" key="2">
    <source>
        <dbReference type="ARBA" id="ARBA00022741"/>
    </source>
</evidence>
<feature type="compositionally biased region" description="Acidic residues" evidence="6">
    <location>
        <begin position="214"/>
        <end position="231"/>
    </location>
</feature>
<proteinExistence type="predicted"/>
<dbReference type="GO" id="GO:0006397">
    <property type="term" value="P:mRNA processing"/>
    <property type="evidence" value="ECO:0007669"/>
    <property type="project" value="UniProtKB-ARBA"/>
</dbReference>
<dbReference type="Pfam" id="PF00270">
    <property type="entry name" value="DEAD"/>
    <property type="match status" value="2"/>
</dbReference>
<dbReference type="Pfam" id="PF00271">
    <property type="entry name" value="Helicase_C"/>
    <property type="match status" value="1"/>
</dbReference>
<dbReference type="SMART" id="SM00973">
    <property type="entry name" value="Sec63"/>
    <property type="match status" value="2"/>
</dbReference>
<dbReference type="InterPro" id="IPR011545">
    <property type="entry name" value="DEAD/DEAH_box_helicase_dom"/>
</dbReference>
<dbReference type="Gene3D" id="1.10.150.20">
    <property type="entry name" value="5' to 3' exonuclease, C-terminal subdomain"/>
    <property type="match status" value="2"/>
</dbReference>
<evidence type="ECO:0000256" key="6">
    <source>
        <dbReference type="SAM" id="MobiDB-lite"/>
    </source>
</evidence>
<keyword evidence="2" id="KW-0547">Nucleotide-binding</keyword>
<dbReference type="SUPFAM" id="SSF52540">
    <property type="entry name" value="P-loop containing nucleoside triphosphate hydrolases"/>
    <property type="match status" value="3"/>
</dbReference>
<evidence type="ECO:0000256" key="4">
    <source>
        <dbReference type="ARBA" id="ARBA00022806"/>
    </source>
</evidence>
<feature type="region of interest" description="Disordered" evidence="6">
    <location>
        <begin position="371"/>
        <end position="398"/>
    </location>
</feature>
<gene>
    <name evidence="9" type="ORF">CANINC_004603</name>
</gene>
<dbReference type="Proteomes" id="UP000307173">
    <property type="component" value="Unassembled WGS sequence"/>
</dbReference>
<accession>A0A4T0WVQ4</accession>
<dbReference type="SUPFAM" id="SSF81296">
    <property type="entry name" value="E set domains"/>
    <property type="match status" value="1"/>
</dbReference>
<dbReference type="InterPro" id="IPR057842">
    <property type="entry name" value="WH_MER3"/>
</dbReference>
<dbReference type="InterPro" id="IPR035892">
    <property type="entry name" value="C2_domain_sf"/>
</dbReference>
<organism evidence="9 10">
    <name type="scientific">Pichia inconspicua</name>
    <dbReference type="NCBI Taxonomy" id="52247"/>
    <lineage>
        <taxon>Eukaryota</taxon>
        <taxon>Fungi</taxon>
        <taxon>Dikarya</taxon>
        <taxon>Ascomycota</taxon>
        <taxon>Saccharomycotina</taxon>
        <taxon>Pichiomycetes</taxon>
        <taxon>Pichiales</taxon>
        <taxon>Pichiaceae</taxon>
        <taxon>Pichia</taxon>
    </lineage>
</organism>
<dbReference type="InterPro" id="IPR027417">
    <property type="entry name" value="P-loop_NTPase"/>
</dbReference>
<sequence>MTDDISKYKYEEISNKVLRADKRLFDDGAKERGIDTNPHSVKGKISSKDFGSGLRKDSNILKDNEELKKTIQSSIDAFQGDISAKQNKNKSSSKSILKKSQKTASLLDNTNIQSLEYFPTNKTTLEIYSQIVSWCSSKFENDLPEDVINSLTDLTIEILRADMANSLSKKQKLEEVIDRKLDDEEFQKILSLANQLTDYKIENTDINNDNELGIVDESDDDDLQDNESEDEDIQEVVDEEDVEIDILSTVNQEVDNPDDIIKLSTSQDENEDKLNIKDIDKYWITKQLAKFQTHVDAYRHAEMATQIIDLLDQLITEKINLKSFERHLSSITDFEINTLYYNIMRNYKTIYYGIKLASVESEDEKAEILEKMTSHSTKRPIEPENNEEPSQKRFKPINSEKVEDSTAVKYPRNIDINNLIFTQGSKLMTVSKFELPKGSFKRTRKSWEEIHIPPPDKPSHNDEDELVEISSLPGWIRPVFPSTEMSTLNRIQSKVFPSAFEDDCNILMCAPTGAGKTNVAMLTVLRTMSKYRSPEGKINLRKFKIVYIAPLKALVQEQVREFDRRLSQFGIKVEELTGDSNLTKHQIEETQILVTTPEKWDVITRKNNDASYINLVKLVIIDEIHLLHDERGPVLENIVARTMKNMEYNSESIVRFVGLSATLPNYRDVAQFLAVENKGLFYFGPEFRPCPLAQEFVGITEKKAFKKYEAMNEVCYEKVIQNINEGHQMIIFVHSRKETAKTAKWIANKLVEDEKLNSLMKFSKGVRAILQNEADNAKSKSLKQVLPMGFGIHHAGLNKEERSVVEDLFAEGHIKVLVSTATLAWGVNLPAHTVIIKGTSVYSPEKGTWVDLSPQDILQMLGRAGRPRYDTHGDGIIITSQDQIKYYLAVLNQQLPIESQMYSKLADSINAEIVAGSIKSLKDCVEWLGYTYLYTRMLHSREIYFVGPQYDNDSELIERRRDLGYSALVILARNGLIKYNYLKDVIVSTALGKIASHYYISYTNMKKFDLSLKPTFDEIELFRMFALSEEFKYITVRKEEKNELQHLIEKAPIPINESVEDPLAKINVLLQAYITGLRLDGFALMADMIFVSQSAGRLFRALYDLALHKKWARVAKVLLNICKMIENHIWLTNSPLRQFPSVPNDIINVAEKSLTPWKYYLALKSEQSVVKAFKAEKYGNLAWELVQKFPKLSLDYSLAPISPSLLQVELKIVPFWKWDIAVHGYIESFTLIVEDCDGEKIIYSDRVSIKREYMNEELHLNFVVPILENEQPNYFISIISEKWIYCEVRKPIMLTKLITPKKFPPATPLFESTLVPTSELGIKEFVSVFPFDYFNKFQSQAFDSIYQSDGNILFATSKGNGKTIVALMAILRHWANEGGRAIYVNPSQKVVDGLLRKWKKTLSHLAGGKSIAKFTGDITIDLQILMKSHLVLCTPEQIESISKRWQQRKSVQSIELIIADDFHMIGSGYQGALYEIALNRFKYFEINLEKNIRYVLLGSSVASYKDLADWIGIEKGFIFDFDPRERVFPVEVKFEHVDIAHNPSLLQCLIRPLFDHVQKMDKRTGNVNCIAFVSQRSELHDILKELIRKLKLNNRTWLKTDIGALKPYMSKIEDKTLKSALEFGIGLLNEHMPLIEQNIVVNLFEAGALTCLLATKNTAVWSPSATDVLVLGTKEYEGAEHGYLDYSINDILEIVGLSRKTETTMGKVVIFSNSSKLDYYKRFLVMSLPFESHLHIFIADAMIGDIKLIKNRQYAVDWLTYSLFYRKLQLNPSFYGLKDTSEDTISEYLSELVENSLSLLAKEKLIDLNIADDNTIDEELVEVTPLNSCIISNYYNIHFSSMVIVEKLDAGETLKSIVENLCWTSEFDNVPIRDHDERSLFKLYNSAPWKWTRELDFNTRALKVFVLLQAHFSRFGLTPDLRSDLNQILPKFLSLLYAAVDVLSSRAQLSAMLAMDLCQMIVQGVWSTSNVLRQVPHFTQEILERCKEHKVETVYDIMELEDDIRDKILNGLDEKEVSDVAAFVNKYPNLEVDYKIIGDVIAGEGGKLEIEITRDEEVEDLSIVSSVYPIKKLENWWILMGNTKDKELYAIKKMALSKESQVVTLDFTIPEAGKQDIHIWCICDSYLDADKQLVIENLDVVEKQQD</sequence>
<feature type="domain" description="Helicase ATP-binding" evidence="7">
    <location>
        <begin position="497"/>
        <end position="681"/>
    </location>
</feature>
<comment type="caution">
    <text evidence="9">The sequence shown here is derived from an EMBL/GenBank/DDBJ whole genome shotgun (WGS) entry which is preliminary data.</text>
</comment>
<reference evidence="9 10" key="1">
    <citation type="journal article" date="2019" name="Front. Genet.">
        <title>Whole-Genome Sequencing of the Opportunistic Yeast Pathogen Candida inconspicua Uncovers Its Hybrid Origin.</title>
        <authorList>
            <person name="Mixao V."/>
            <person name="Hansen A.P."/>
            <person name="Saus E."/>
            <person name="Boekhout T."/>
            <person name="Lass-Florl C."/>
            <person name="Gabaldon T."/>
        </authorList>
    </citation>
    <scope>NUCLEOTIDE SEQUENCE [LARGE SCALE GENOMIC DNA]</scope>
    <source>
        <strain evidence="9 10">CBS 180</strain>
    </source>
</reference>
<dbReference type="PANTHER" id="PTHR47961">
    <property type="entry name" value="DNA POLYMERASE THETA, PUTATIVE (AFU_ORTHOLOGUE AFUA_1G05260)-RELATED"/>
    <property type="match status" value="1"/>
</dbReference>
<dbReference type="EMBL" id="SELW01000657">
    <property type="protein sequence ID" value="TID14932.1"/>
    <property type="molecule type" value="Genomic_DNA"/>
</dbReference>
<dbReference type="SUPFAM" id="SSF46785">
    <property type="entry name" value="Winged helix' DNA-binding domain"/>
    <property type="match status" value="1"/>
</dbReference>
<dbReference type="GO" id="GO:0016787">
    <property type="term" value="F:hydrolase activity"/>
    <property type="evidence" value="ECO:0007669"/>
    <property type="project" value="UniProtKB-KW"/>
</dbReference>
<dbReference type="PANTHER" id="PTHR47961:SF4">
    <property type="entry name" value="ACTIVATING SIGNAL COINTEGRATOR 1 COMPLEX SUBUNIT 3"/>
    <property type="match status" value="1"/>
</dbReference>
<dbReference type="FunFam" id="3.40.50.300:FF:000062">
    <property type="entry name" value="U5 small nuclear ribonucleoprotein helicase"/>
    <property type="match status" value="1"/>
</dbReference>
<dbReference type="OrthoDB" id="5575at2759"/>
<dbReference type="FunFam" id="3.40.50.300:FF:000102">
    <property type="entry name" value="RNA helicase, activating signal cointegrator 1"/>
    <property type="match status" value="1"/>
</dbReference>
<feature type="domain" description="Helicase ATP-binding" evidence="7">
    <location>
        <begin position="1343"/>
        <end position="1519"/>
    </location>
</feature>
<name>A0A4T0WVQ4_9ASCO</name>
<dbReference type="InterPro" id="IPR001650">
    <property type="entry name" value="Helicase_C-like"/>
</dbReference>
<dbReference type="Pfam" id="PF21188">
    <property type="entry name" value="BRR2_plug"/>
    <property type="match status" value="1"/>
</dbReference>
<feature type="region of interest" description="Disordered" evidence="6">
    <location>
        <begin position="210"/>
        <end position="231"/>
    </location>
</feature>
<protein>
    <recommendedName>
        <fullName evidence="11">RNA helicase</fullName>
    </recommendedName>
</protein>
<evidence type="ECO:0000256" key="5">
    <source>
        <dbReference type="ARBA" id="ARBA00022840"/>
    </source>
</evidence>
<keyword evidence="4" id="KW-0347">Helicase</keyword>
<dbReference type="FunFam" id="1.10.150.20:FF:000013">
    <property type="entry name" value="U5 small nuclear ribonucleoprotein kDa helicase"/>
    <property type="match status" value="1"/>
</dbReference>
<dbReference type="PROSITE" id="PS51192">
    <property type="entry name" value="HELICASE_ATP_BIND_1"/>
    <property type="match status" value="2"/>
</dbReference>
<dbReference type="SUPFAM" id="SSF158702">
    <property type="entry name" value="Sec63 N-terminal domain-like"/>
    <property type="match status" value="2"/>
</dbReference>
<dbReference type="Pfam" id="PF18149">
    <property type="entry name" value="Helicase_PWI"/>
    <property type="match status" value="1"/>
</dbReference>
<keyword evidence="10" id="KW-1185">Reference proteome</keyword>
<dbReference type="SMART" id="SM00490">
    <property type="entry name" value="HELICc"/>
    <property type="match status" value="1"/>
</dbReference>
<evidence type="ECO:0008006" key="11">
    <source>
        <dbReference type="Google" id="ProtNLM"/>
    </source>
</evidence>
<dbReference type="Gene3D" id="1.10.3380.10">
    <property type="entry name" value="Sec63 N-terminal domain-like domain"/>
    <property type="match status" value="2"/>
</dbReference>
<dbReference type="InterPro" id="IPR014756">
    <property type="entry name" value="Ig_E-set"/>
</dbReference>
<dbReference type="FunFam" id="1.10.10.10:FF:000024">
    <property type="entry name" value="U5 small nuclear ribonucleoprotein helicase"/>
    <property type="match status" value="1"/>
</dbReference>
<evidence type="ECO:0000259" key="7">
    <source>
        <dbReference type="PROSITE" id="PS51192"/>
    </source>
</evidence>
<dbReference type="GO" id="GO:0003676">
    <property type="term" value="F:nucleic acid binding"/>
    <property type="evidence" value="ECO:0007669"/>
    <property type="project" value="InterPro"/>
</dbReference>
<feature type="domain" description="Helicase C-terminal" evidence="8">
    <location>
        <begin position="715"/>
        <end position="926"/>
    </location>
</feature>
<evidence type="ECO:0000313" key="10">
    <source>
        <dbReference type="Proteomes" id="UP000307173"/>
    </source>
</evidence>
<dbReference type="SMART" id="SM00487">
    <property type="entry name" value="DEXDc"/>
    <property type="match status" value="2"/>
</dbReference>
<dbReference type="InterPro" id="IPR036388">
    <property type="entry name" value="WH-like_DNA-bd_sf"/>
</dbReference>
<evidence type="ECO:0000256" key="1">
    <source>
        <dbReference type="ARBA" id="ARBA00022737"/>
    </source>
</evidence>
<dbReference type="GO" id="GO:0005524">
    <property type="term" value="F:ATP binding"/>
    <property type="evidence" value="ECO:0007669"/>
    <property type="project" value="UniProtKB-KW"/>
</dbReference>